<comment type="similarity">
    <text evidence="2">Belongs to the major facilitator superfamily.</text>
</comment>
<dbReference type="InterPro" id="IPR051788">
    <property type="entry name" value="MFS_Transporter"/>
</dbReference>
<feature type="transmembrane region" description="Helical" evidence="7">
    <location>
        <begin position="197"/>
        <end position="222"/>
    </location>
</feature>
<dbReference type="Proteomes" id="UP000029067">
    <property type="component" value="Unassembled WGS sequence"/>
</dbReference>
<dbReference type="SUPFAM" id="SSF103473">
    <property type="entry name" value="MFS general substrate transporter"/>
    <property type="match status" value="2"/>
</dbReference>
<evidence type="ECO:0000256" key="4">
    <source>
        <dbReference type="ARBA" id="ARBA00022692"/>
    </source>
</evidence>
<feature type="transmembrane region" description="Helical" evidence="7">
    <location>
        <begin position="95"/>
        <end position="116"/>
    </location>
</feature>
<evidence type="ECO:0000256" key="7">
    <source>
        <dbReference type="SAM" id="Phobius"/>
    </source>
</evidence>
<keyword evidence="9" id="KW-1185">Reference proteome</keyword>
<organism evidence="8 9">
    <name type="scientific">Bifidobacterium cuniculi</name>
    <dbReference type="NCBI Taxonomy" id="1688"/>
    <lineage>
        <taxon>Bacteria</taxon>
        <taxon>Bacillati</taxon>
        <taxon>Actinomycetota</taxon>
        <taxon>Actinomycetes</taxon>
        <taxon>Bifidobacteriales</taxon>
        <taxon>Bifidobacteriaceae</taxon>
        <taxon>Bifidobacterium</taxon>
    </lineage>
</organism>
<dbReference type="GO" id="GO:0012505">
    <property type="term" value="C:endomembrane system"/>
    <property type="evidence" value="ECO:0007669"/>
    <property type="project" value="UniProtKB-SubCell"/>
</dbReference>
<sequence length="264" mass="26889">MHAWLVALIGLSFFAIGLPEALLGASWPAMGGGLHAQLASVSFIAIVICAASVASALFARRIVRRLGMGNTVVCSVVVAAIGCAGFAFADGLSWLLVFAVPYGAAAGLLTASLNAYIAPRYAARHIDWLHATTAAGATGGHAILGAVIALIVTLVPFPGSWKHAAGPILLGLGCAPINPAVVHLVPRIYGVANTATVIGLQTAAIYGGTLITPSAFGIIAHYHSTSFLPWYLAIFTASTIMAGLATRRQLHVDGTDGGSQGAGR</sequence>
<dbReference type="eggNOG" id="COG0738">
    <property type="taxonomic scope" value="Bacteria"/>
</dbReference>
<keyword evidence="5 7" id="KW-1133">Transmembrane helix</keyword>
<proteinExistence type="inferred from homology"/>
<protein>
    <submittedName>
        <fullName evidence="8">Transporter, putative fucose permease</fullName>
    </submittedName>
</protein>
<dbReference type="AlphaFoldDB" id="A0A087B4J9"/>
<dbReference type="STRING" id="1688.BCUN_0448"/>
<feature type="transmembrane region" description="Helical" evidence="7">
    <location>
        <begin position="228"/>
        <end position="245"/>
    </location>
</feature>
<feature type="transmembrane region" description="Helical" evidence="7">
    <location>
        <begin position="164"/>
        <end position="185"/>
    </location>
</feature>
<gene>
    <name evidence="8" type="ORF">BCUN_0448</name>
</gene>
<evidence type="ECO:0000256" key="1">
    <source>
        <dbReference type="ARBA" id="ARBA00004127"/>
    </source>
</evidence>
<keyword evidence="6 7" id="KW-0472">Membrane</keyword>
<evidence type="ECO:0000256" key="6">
    <source>
        <dbReference type="ARBA" id="ARBA00023136"/>
    </source>
</evidence>
<dbReference type="PANTHER" id="PTHR23514">
    <property type="entry name" value="BYPASS OF STOP CODON PROTEIN 6"/>
    <property type="match status" value="1"/>
</dbReference>
<evidence type="ECO:0000256" key="5">
    <source>
        <dbReference type="ARBA" id="ARBA00022989"/>
    </source>
</evidence>
<comment type="caution">
    <text evidence="8">The sequence shown here is derived from an EMBL/GenBank/DDBJ whole genome shotgun (WGS) entry which is preliminary data.</text>
</comment>
<comment type="subcellular location">
    <subcellularLocation>
        <location evidence="1">Endomembrane system</location>
        <topology evidence="1">Multi-pass membrane protein</topology>
    </subcellularLocation>
</comment>
<evidence type="ECO:0000256" key="2">
    <source>
        <dbReference type="ARBA" id="ARBA00008335"/>
    </source>
</evidence>
<dbReference type="PANTHER" id="PTHR23514:SF3">
    <property type="entry name" value="BYPASS OF STOP CODON PROTEIN 6"/>
    <property type="match status" value="1"/>
</dbReference>
<accession>A0A087B4J9</accession>
<keyword evidence="3" id="KW-0813">Transport</keyword>
<feature type="transmembrane region" description="Helical" evidence="7">
    <location>
        <begin position="34"/>
        <end position="59"/>
    </location>
</feature>
<keyword evidence="4 7" id="KW-0812">Transmembrane</keyword>
<evidence type="ECO:0000256" key="3">
    <source>
        <dbReference type="ARBA" id="ARBA00022448"/>
    </source>
</evidence>
<dbReference type="InterPro" id="IPR036259">
    <property type="entry name" value="MFS_trans_sf"/>
</dbReference>
<dbReference type="Gene3D" id="1.20.1250.20">
    <property type="entry name" value="MFS general substrate transporter like domains"/>
    <property type="match status" value="1"/>
</dbReference>
<evidence type="ECO:0000313" key="8">
    <source>
        <dbReference type="EMBL" id="KFI65949.1"/>
    </source>
</evidence>
<feature type="transmembrane region" description="Helical" evidence="7">
    <location>
        <begin position="71"/>
        <end position="89"/>
    </location>
</feature>
<dbReference type="EMBL" id="JGYV01000001">
    <property type="protein sequence ID" value="KFI65949.1"/>
    <property type="molecule type" value="Genomic_DNA"/>
</dbReference>
<feature type="transmembrane region" description="Helical" evidence="7">
    <location>
        <begin position="128"/>
        <end position="152"/>
    </location>
</feature>
<reference evidence="8 9" key="1">
    <citation type="submission" date="2014-03" db="EMBL/GenBank/DDBJ databases">
        <title>Genomics of Bifidobacteria.</title>
        <authorList>
            <person name="Ventura M."/>
            <person name="Milani C."/>
            <person name="Lugli G.A."/>
        </authorList>
    </citation>
    <scope>NUCLEOTIDE SEQUENCE [LARGE SCALE GENOMIC DNA]</scope>
    <source>
        <strain evidence="8 9">LMG 10738</strain>
    </source>
</reference>
<dbReference type="GO" id="GO:0016020">
    <property type="term" value="C:membrane"/>
    <property type="evidence" value="ECO:0007669"/>
    <property type="project" value="TreeGrafter"/>
</dbReference>
<name>A0A087B4J9_9BIFI</name>
<evidence type="ECO:0000313" key="9">
    <source>
        <dbReference type="Proteomes" id="UP000029067"/>
    </source>
</evidence>